<dbReference type="PANTHER" id="PTHR16291">
    <property type="entry name" value="NUCLEAR CAP-BINDING PROTEIN SUBUNIT 3"/>
    <property type="match status" value="1"/>
</dbReference>
<protein>
    <submittedName>
        <fullName evidence="2">Uncharacterized protein</fullName>
    </submittedName>
</protein>
<dbReference type="eggNOG" id="ENOG502S34X">
    <property type="taxonomic scope" value="Eukaryota"/>
</dbReference>
<dbReference type="Proteomes" id="UP000182444">
    <property type="component" value="Chromosome 1A"/>
</dbReference>
<organism evidence="2 4">
    <name type="scientific">Yarrowia lipolytica</name>
    <name type="common">Candida lipolytica</name>
    <dbReference type="NCBI Taxonomy" id="4952"/>
    <lineage>
        <taxon>Eukaryota</taxon>
        <taxon>Fungi</taxon>
        <taxon>Dikarya</taxon>
        <taxon>Ascomycota</taxon>
        <taxon>Saccharomycotina</taxon>
        <taxon>Dipodascomycetes</taxon>
        <taxon>Dipodascales</taxon>
        <taxon>Dipodascales incertae sedis</taxon>
        <taxon>Yarrowia</taxon>
    </lineage>
</organism>
<feature type="compositionally biased region" description="Basic and acidic residues" evidence="1">
    <location>
        <begin position="275"/>
        <end position="287"/>
    </location>
</feature>
<dbReference type="InterPro" id="IPR019416">
    <property type="entry name" value="NCBP3"/>
</dbReference>
<feature type="region of interest" description="Disordered" evidence="1">
    <location>
        <begin position="275"/>
        <end position="404"/>
    </location>
</feature>
<gene>
    <name evidence="3" type="ORF">B0I71DRAFT_128005</name>
    <name evidence="2" type="ORF">YALI1_A20902g</name>
</gene>
<dbReference type="VEuPathDB" id="FungiDB:YALI1_A20902g"/>
<reference evidence="3 5" key="2">
    <citation type="submission" date="2018-07" db="EMBL/GenBank/DDBJ databases">
        <title>Draft Genome Assemblies for Five Robust Yarrowia lipolytica Strains Exhibiting High Lipid Production and Pentose Sugar Utilization and Sugar Alcohol Secretion from Undetoxified Lignocellulosic Biomass Hydrolysates.</title>
        <authorList>
            <consortium name="DOE Joint Genome Institute"/>
            <person name="Walker C."/>
            <person name="Ryu S."/>
            <person name="Na H."/>
            <person name="Zane M."/>
            <person name="LaButti K."/>
            <person name="Lipzen A."/>
            <person name="Haridas S."/>
            <person name="Barry K."/>
            <person name="Grigoriev I.V."/>
            <person name="Quarterman J."/>
            <person name="Slininger P."/>
            <person name="Dien B."/>
            <person name="Trinh C.T."/>
        </authorList>
    </citation>
    <scope>NUCLEOTIDE SEQUENCE [LARGE SCALE GENOMIC DNA]</scope>
    <source>
        <strain evidence="3 5">YB392</strain>
    </source>
</reference>
<accession>A0A1D8N5L9</accession>
<dbReference type="Proteomes" id="UP000256601">
    <property type="component" value="Unassembled WGS sequence"/>
</dbReference>
<proteinExistence type="predicted"/>
<name>A0A1D8N5L9_YARLL</name>
<dbReference type="Pfam" id="PF10309">
    <property type="entry name" value="NCBP3"/>
    <property type="match status" value="1"/>
</dbReference>
<evidence type="ECO:0000313" key="3">
    <source>
        <dbReference type="EMBL" id="RDW28048.1"/>
    </source>
</evidence>
<dbReference type="GO" id="GO:0000340">
    <property type="term" value="F:RNA 7-methylguanosine cap binding"/>
    <property type="evidence" value="ECO:0007669"/>
    <property type="project" value="InterPro"/>
</dbReference>
<feature type="compositionally biased region" description="Basic residues" evidence="1">
    <location>
        <begin position="388"/>
        <end position="404"/>
    </location>
</feature>
<dbReference type="KEGG" id="yli:2906045"/>
<dbReference type="PANTHER" id="PTHR16291:SF0">
    <property type="entry name" value="NUCLEAR CAP-BINDING PROTEIN SUBUNIT 3"/>
    <property type="match status" value="1"/>
</dbReference>
<dbReference type="EMBL" id="CP017553">
    <property type="protein sequence ID" value="AOW00904.1"/>
    <property type="molecule type" value="Genomic_DNA"/>
</dbReference>
<feature type="compositionally biased region" description="Basic and acidic residues" evidence="1">
    <location>
        <begin position="315"/>
        <end position="387"/>
    </location>
</feature>
<dbReference type="GO" id="GO:0005634">
    <property type="term" value="C:nucleus"/>
    <property type="evidence" value="ECO:0007669"/>
    <property type="project" value="TreeGrafter"/>
</dbReference>
<sequence>MDAEIVLDDGGAVAPIVADEIEMDVEPVSIAAEPRGNPEDEDILLSGPILREEAVNLRGVNEMSNKDVKSYVSGTCSISSVFNIDWVDDSSVNIVFVDAIDAQNALQAMTDPSLFYDGDSIEPEQERAAKTFVKADHGKVQLQVRTSYQSDVKARDARQKSKYYLYHGEPTKVEDFRRFQDKAHTYEVLERRRNLKPSGRSEIDGEDLFPSVTKRDDESDEEDLIRLSSRSRGRRSPPPIRRRDRDIGRWEKDPSLIEDIEMRREQRGVADLFEGRWGNDRDSRDNRSLSPVSRMREGDRNRNRNRRDRSTSPWRKGDRMDVDDQDIRTRLDLPRESRSSRQRENQKRERRRDDASQDIASRLDTDMDGEDNKDLASRFQPRDERDKGGRRRGGGRRRAHELFG</sequence>
<dbReference type="GO" id="GO:0003729">
    <property type="term" value="F:mRNA binding"/>
    <property type="evidence" value="ECO:0007669"/>
    <property type="project" value="InterPro"/>
</dbReference>
<dbReference type="VEuPathDB" id="FungiDB:YALI0_A19822g"/>
<dbReference type="AlphaFoldDB" id="A0A1D8N5L9"/>
<dbReference type="EMBL" id="KZ858956">
    <property type="protein sequence ID" value="RDW28048.1"/>
    <property type="molecule type" value="Genomic_DNA"/>
</dbReference>
<evidence type="ECO:0000313" key="2">
    <source>
        <dbReference type="EMBL" id="AOW00904.1"/>
    </source>
</evidence>
<evidence type="ECO:0000256" key="1">
    <source>
        <dbReference type="SAM" id="MobiDB-lite"/>
    </source>
</evidence>
<evidence type="ECO:0000313" key="4">
    <source>
        <dbReference type="Proteomes" id="UP000182444"/>
    </source>
</evidence>
<reference evidence="2 4" key="1">
    <citation type="journal article" date="2016" name="PLoS ONE">
        <title>Sequence Assembly of Yarrowia lipolytica Strain W29/CLIB89 Shows Transposable Element Diversity.</title>
        <authorList>
            <person name="Magnan C."/>
            <person name="Yu J."/>
            <person name="Chang I."/>
            <person name="Jahn E."/>
            <person name="Kanomata Y."/>
            <person name="Wu J."/>
            <person name="Zeller M."/>
            <person name="Oakes M."/>
            <person name="Baldi P."/>
            <person name="Sandmeyer S."/>
        </authorList>
    </citation>
    <scope>NUCLEOTIDE SEQUENCE [LARGE SCALE GENOMIC DNA]</scope>
    <source>
        <strain evidence="2">CLIB89</strain>
        <strain evidence="4">CLIB89(W29)</strain>
    </source>
</reference>
<dbReference type="OrthoDB" id="422106at2759"/>
<evidence type="ECO:0000313" key="5">
    <source>
        <dbReference type="Proteomes" id="UP000256601"/>
    </source>
</evidence>
<feature type="region of interest" description="Disordered" evidence="1">
    <location>
        <begin position="197"/>
        <end position="247"/>
    </location>
</feature>